<accession>A0A1I1I168</accession>
<dbReference type="AlphaFoldDB" id="A0A1I1I168"/>
<sequence>MQIRKYIFPLFVMQKCQYKIKYPNIFTEKYPQTKNGTKAWLLLSRFCAECYSNKFIKLFDKNQKRDVLHDLVRLPKDF</sequence>
<reference evidence="1 2" key="1">
    <citation type="submission" date="2016-10" db="EMBL/GenBank/DDBJ databases">
        <authorList>
            <person name="de Groot N.N."/>
        </authorList>
    </citation>
    <scope>NUCLEOTIDE SEQUENCE [LARGE SCALE GENOMIC DNA]</scope>
    <source>
        <strain evidence="1 2">DSM 6793</strain>
    </source>
</reference>
<keyword evidence="2" id="KW-1185">Reference proteome</keyword>
<gene>
    <name evidence="1" type="ORF">SAMN05421780_104166</name>
</gene>
<evidence type="ECO:0000313" key="1">
    <source>
        <dbReference type="EMBL" id="SFC29944.1"/>
    </source>
</evidence>
<proteinExistence type="predicted"/>
<evidence type="ECO:0000313" key="2">
    <source>
        <dbReference type="Proteomes" id="UP000199514"/>
    </source>
</evidence>
<name>A0A1I1I168_9BACT</name>
<dbReference type="Proteomes" id="UP000199514">
    <property type="component" value="Unassembled WGS sequence"/>
</dbReference>
<dbReference type="EMBL" id="FOLE01000004">
    <property type="protein sequence ID" value="SFC29944.1"/>
    <property type="molecule type" value="Genomic_DNA"/>
</dbReference>
<protein>
    <submittedName>
        <fullName evidence="1">Uncharacterized protein</fullName>
    </submittedName>
</protein>
<organism evidence="1 2">
    <name type="scientific">Flexibacter flexilis DSM 6793</name>
    <dbReference type="NCBI Taxonomy" id="927664"/>
    <lineage>
        <taxon>Bacteria</taxon>
        <taxon>Pseudomonadati</taxon>
        <taxon>Bacteroidota</taxon>
        <taxon>Cytophagia</taxon>
        <taxon>Cytophagales</taxon>
        <taxon>Flexibacteraceae</taxon>
        <taxon>Flexibacter</taxon>
    </lineage>
</organism>